<proteinExistence type="predicted"/>
<sequence length="94" mass="10065">MDGYAGECALNDRYLVIPIAQNLVTEDRSVHGVYIFDASNSGGASSRLIQTYNTEGLTVAADISSDGRYIAALEVPSRLEDGTVLGGYRVHILT</sequence>
<reference evidence="1" key="1">
    <citation type="submission" date="2019-08" db="EMBL/GenBank/DDBJ databases">
        <authorList>
            <person name="Kucharzyk K."/>
            <person name="Murdoch R.W."/>
            <person name="Higgins S."/>
            <person name="Loffler F."/>
        </authorList>
    </citation>
    <scope>NUCLEOTIDE SEQUENCE</scope>
</reference>
<accession>A0A645FSQ9</accession>
<dbReference type="AlphaFoldDB" id="A0A645FSQ9"/>
<evidence type="ECO:0000313" key="1">
    <source>
        <dbReference type="EMBL" id="MPN16930.1"/>
    </source>
</evidence>
<dbReference type="EMBL" id="VSSQ01063944">
    <property type="protein sequence ID" value="MPN16930.1"/>
    <property type="molecule type" value="Genomic_DNA"/>
</dbReference>
<name>A0A645FSQ9_9ZZZZ</name>
<gene>
    <name evidence="1" type="ORF">SDC9_164279</name>
</gene>
<comment type="caution">
    <text evidence="1">The sequence shown here is derived from an EMBL/GenBank/DDBJ whole genome shotgun (WGS) entry which is preliminary data.</text>
</comment>
<organism evidence="1">
    <name type="scientific">bioreactor metagenome</name>
    <dbReference type="NCBI Taxonomy" id="1076179"/>
    <lineage>
        <taxon>unclassified sequences</taxon>
        <taxon>metagenomes</taxon>
        <taxon>ecological metagenomes</taxon>
    </lineage>
</organism>
<protein>
    <submittedName>
        <fullName evidence="1">Uncharacterized protein</fullName>
    </submittedName>
</protein>